<keyword evidence="2 5" id="KW-0812">Transmembrane</keyword>
<dbReference type="Pfam" id="PF04479">
    <property type="entry name" value="RTA1"/>
    <property type="match status" value="1"/>
</dbReference>
<keyword evidence="7" id="KW-1185">Reference proteome</keyword>
<name>A0AA39UY67_9AGAR</name>
<feature type="transmembrane region" description="Helical" evidence="5">
    <location>
        <begin position="132"/>
        <end position="153"/>
    </location>
</feature>
<proteinExistence type="predicted"/>
<reference evidence="6" key="1">
    <citation type="submission" date="2023-06" db="EMBL/GenBank/DDBJ databases">
        <authorList>
            <consortium name="Lawrence Berkeley National Laboratory"/>
            <person name="Ahrendt S."/>
            <person name="Sahu N."/>
            <person name="Indic B."/>
            <person name="Wong-Bajracharya J."/>
            <person name="Merenyi Z."/>
            <person name="Ke H.-M."/>
            <person name="Monk M."/>
            <person name="Kocsube S."/>
            <person name="Drula E."/>
            <person name="Lipzen A."/>
            <person name="Balint B."/>
            <person name="Henrissat B."/>
            <person name="Andreopoulos B."/>
            <person name="Martin F.M."/>
            <person name="Harder C.B."/>
            <person name="Rigling D."/>
            <person name="Ford K.L."/>
            <person name="Foster G.D."/>
            <person name="Pangilinan J."/>
            <person name="Papanicolaou A."/>
            <person name="Barry K."/>
            <person name="LaButti K."/>
            <person name="Viragh M."/>
            <person name="Koriabine M."/>
            <person name="Yan M."/>
            <person name="Riley R."/>
            <person name="Champramary S."/>
            <person name="Plett K.L."/>
            <person name="Tsai I.J."/>
            <person name="Slot J."/>
            <person name="Sipos G."/>
            <person name="Plett J."/>
            <person name="Nagy L.G."/>
            <person name="Grigoriev I.V."/>
        </authorList>
    </citation>
    <scope>NUCLEOTIDE SEQUENCE</scope>
    <source>
        <strain evidence="6">HWK02</strain>
    </source>
</reference>
<dbReference type="PANTHER" id="PTHR31465:SF35">
    <property type="entry name" value="RTA1 DOMAIN PROTEIN-RELATED"/>
    <property type="match status" value="1"/>
</dbReference>
<keyword evidence="4 5" id="KW-0472">Membrane</keyword>
<feature type="transmembrane region" description="Helical" evidence="5">
    <location>
        <begin position="253"/>
        <end position="271"/>
    </location>
</feature>
<gene>
    <name evidence="6" type="ORF">EDD18DRAFT_1135472</name>
</gene>
<dbReference type="Proteomes" id="UP001175228">
    <property type="component" value="Unassembled WGS sequence"/>
</dbReference>
<feature type="transmembrane region" description="Helical" evidence="5">
    <location>
        <begin position="98"/>
        <end position="120"/>
    </location>
</feature>
<organism evidence="6 7">
    <name type="scientific">Armillaria luteobubalina</name>
    <dbReference type="NCBI Taxonomy" id="153913"/>
    <lineage>
        <taxon>Eukaryota</taxon>
        <taxon>Fungi</taxon>
        <taxon>Dikarya</taxon>
        <taxon>Basidiomycota</taxon>
        <taxon>Agaricomycotina</taxon>
        <taxon>Agaricomycetes</taxon>
        <taxon>Agaricomycetidae</taxon>
        <taxon>Agaricales</taxon>
        <taxon>Marasmiineae</taxon>
        <taxon>Physalacriaceae</taxon>
        <taxon>Armillaria</taxon>
    </lineage>
</organism>
<evidence type="ECO:0000256" key="4">
    <source>
        <dbReference type="ARBA" id="ARBA00023136"/>
    </source>
</evidence>
<dbReference type="AlphaFoldDB" id="A0AA39UY67"/>
<accession>A0AA39UY67</accession>
<feature type="transmembrane region" description="Helical" evidence="5">
    <location>
        <begin position="206"/>
        <end position="232"/>
    </location>
</feature>
<dbReference type="EMBL" id="JAUEPU010000004">
    <property type="protein sequence ID" value="KAK0502874.1"/>
    <property type="molecule type" value="Genomic_DNA"/>
</dbReference>
<evidence type="ECO:0000256" key="1">
    <source>
        <dbReference type="ARBA" id="ARBA00004141"/>
    </source>
</evidence>
<feature type="transmembrane region" description="Helical" evidence="5">
    <location>
        <begin position="68"/>
        <end position="91"/>
    </location>
</feature>
<protein>
    <submittedName>
        <fullName evidence="6">RTA1 like protein-domain-containing protein</fullName>
    </submittedName>
</protein>
<feature type="transmembrane region" description="Helical" evidence="5">
    <location>
        <begin position="165"/>
        <end position="186"/>
    </location>
</feature>
<dbReference type="PANTHER" id="PTHR31465">
    <property type="entry name" value="PROTEIN RTA1-RELATED"/>
    <property type="match status" value="1"/>
</dbReference>
<evidence type="ECO:0000313" key="6">
    <source>
        <dbReference type="EMBL" id="KAK0502874.1"/>
    </source>
</evidence>
<feature type="transmembrane region" description="Helical" evidence="5">
    <location>
        <begin position="23"/>
        <end position="48"/>
    </location>
</feature>
<sequence>MEGKLVISSFTESESESELESECAFAISLNAFYTLWPYFLGFYWSWWLFCIMSDSSDTPFADFKLYRYTPSGAAAGIFAVIFLALSIILAWKNHRGRSYYFSAMVIGGLMEGIGYIGRIISHNNVTALGPYIIQSLLLLVAPALFAASIYVVLGRLIRKLHAERFSLIRINWLTKFFVAGDVLSFLMQSSGGGLLAKAKQQSDVNLGQTVIIIGLVVQIVWFGGFILVSVVFHRRMRVVPTVIEKYSWRKFMYALYAASTMIMIRSVFRVVEYAGGNDGYLMRSEVWLYIFDSVLMAGVVTLFNIYHPSDYLRENEEYGMGSRNREGAASTVPLHYSAVREH</sequence>
<keyword evidence="3 5" id="KW-1133">Transmembrane helix</keyword>
<evidence type="ECO:0000256" key="5">
    <source>
        <dbReference type="SAM" id="Phobius"/>
    </source>
</evidence>
<evidence type="ECO:0000256" key="3">
    <source>
        <dbReference type="ARBA" id="ARBA00022989"/>
    </source>
</evidence>
<feature type="transmembrane region" description="Helical" evidence="5">
    <location>
        <begin position="286"/>
        <end position="306"/>
    </location>
</feature>
<dbReference type="InterPro" id="IPR007568">
    <property type="entry name" value="RTA1"/>
</dbReference>
<dbReference type="GO" id="GO:0016020">
    <property type="term" value="C:membrane"/>
    <property type="evidence" value="ECO:0007669"/>
    <property type="project" value="UniProtKB-SubCell"/>
</dbReference>
<evidence type="ECO:0000256" key="2">
    <source>
        <dbReference type="ARBA" id="ARBA00022692"/>
    </source>
</evidence>
<evidence type="ECO:0000313" key="7">
    <source>
        <dbReference type="Proteomes" id="UP001175228"/>
    </source>
</evidence>
<comment type="subcellular location">
    <subcellularLocation>
        <location evidence="1">Membrane</location>
        <topology evidence="1">Multi-pass membrane protein</topology>
    </subcellularLocation>
</comment>
<comment type="caution">
    <text evidence="6">The sequence shown here is derived from an EMBL/GenBank/DDBJ whole genome shotgun (WGS) entry which is preliminary data.</text>
</comment>